<feature type="short sequence motif" description="Important for interaction with partner proteins" evidence="2">
    <location>
        <begin position="137"/>
        <end position="142"/>
    </location>
</feature>
<keyword evidence="2" id="KW-0233">DNA recombination</keyword>
<gene>
    <name evidence="5" type="ORF">SAMN03097721_02090</name>
    <name evidence="6" type="ORF">SAMN03097721_02308</name>
</gene>
<dbReference type="InterPro" id="IPR011344">
    <property type="entry name" value="ssDNA-bd"/>
</dbReference>
<dbReference type="PROSITE" id="PS50935">
    <property type="entry name" value="SSB"/>
    <property type="match status" value="1"/>
</dbReference>
<evidence type="ECO:0000313" key="6">
    <source>
        <dbReference type="EMBL" id="SFZ78558.1"/>
    </source>
</evidence>
<name>A0ABY1H4T3_9STAP</name>
<dbReference type="HAMAP" id="MF_00984">
    <property type="entry name" value="SSB"/>
    <property type="match status" value="1"/>
</dbReference>
<dbReference type="Proteomes" id="UP000182665">
    <property type="component" value="Unassembled WGS sequence"/>
</dbReference>
<dbReference type="Pfam" id="PF00436">
    <property type="entry name" value="SSB"/>
    <property type="match status" value="1"/>
</dbReference>
<evidence type="ECO:0000313" key="5">
    <source>
        <dbReference type="EMBL" id="SFZ78066.1"/>
    </source>
</evidence>
<feature type="region of interest" description="Disordered" evidence="4">
    <location>
        <begin position="102"/>
        <end position="142"/>
    </location>
</feature>
<keyword evidence="2" id="KW-0234">DNA repair</keyword>
<dbReference type="PANTHER" id="PTHR10302:SF27">
    <property type="entry name" value="SINGLE-STRANDED DNA-BINDING PROTEIN"/>
    <property type="match status" value="1"/>
</dbReference>
<sequence>MNTVNLIGNIVANPELKGQNSNVVNFRIAVQRQFKNKQTNEYETDFINCVAFGKTAEIIANNFTKGNKIGVTGSIQTGSYENKQGQKVFTTDVAVNNVTFVERKNNNQSNNQPQQQSGKAQSANNPFNNDNNVNIDDDDLPF</sequence>
<dbReference type="GO" id="GO:0003677">
    <property type="term" value="F:DNA binding"/>
    <property type="evidence" value="ECO:0007669"/>
    <property type="project" value="UniProtKB-KW"/>
</dbReference>
<dbReference type="Gene3D" id="2.40.50.140">
    <property type="entry name" value="Nucleic acid-binding proteins"/>
    <property type="match status" value="1"/>
</dbReference>
<proteinExistence type="inferred from homology"/>
<evidence type="ECO:0000313" key="7">
    <source>
        <dbReference type="Proteomes" id="UP000182665"/>
    </source>
</evidence>
<evidence type="ECO:0000256" key="1">
    <source>
        <dbReference type="ARBA" id="ARBA00023125"/>
    </source>
</evidence>
<keyword evidence="1 2" id="KW-0238">DNA-binding</keyword>
<evidence type="ECO:0000256" key="3">
    <source>
        <dbReference type="PIRNR" id="PIRNR002070"/>
    </source>
</evidence>
<dbReference type="PANTHER" id="PTHR10302">
    <property type="entry name" value="SINGLE-STRANDED DNA-BINDING PROTEIN"/>
    <property type="match status" value="1"/>
</dbReference>
<organism evidence="6 7">
    <name type="scientific">Staphylococcus pasteuri</name>
    <dbReference type="NCBI Taxonomy" id="45972"/>
    <lineage>
        <taxon>Bacteria</taxon>
        <taxon>Bacillati</taxon>
        <taxon>Bacillota</taxon>
        <taxon>Bacilli</taxon>
        <taxon>Bacillales</taxon>
        <taxon>Staphylococcaceae</taxon>
        <taxon>Staphylococcus</taxon>
    </lineage>
</organism>
<evidence type="ECO:0000256" key="4">
    <source>
        <dbReference type="SAM" id="MobiDB-lite"/>
    </source>
</evidence>
<keyword evidence="2" id="KW-0227">DNA damage</keyword>
<dbReference type="NCBIfam" id="TIGR00621">
    <property type="entry name" value="ssb"/>
    <property type="match status" value="1"/>
</dbReference>
<feature type="compositionally biased region" description="Low complexity" evidence="4">
    <location>
        <begin position="106"/>
        <end position="117"/>
    </location>
</feature>
<dbReference type="CDD" id="cd04496">
    <property type="entry name" value="SSB_OBF"/>
    <property type="match status" value="1"/>
</dbReference>
<evidence type="ECO:0000256" key="2">
    <source>
        <dbReference type="HAMAP-Rule" id="MF_00984"/>
    </source>
</evidence>
<dbReference type="EMBL" id="FPKT01000007">
    <property type="protein sequence ID" value="SFZ78066.1"/>
    <property type="molecule type" value="Genomic_DNA"/>
</dbReference>
<keyword evidence="2" id="KW-0235">DNA replication</keyword>
<dbReference type="EMBL" id="FPKT01000009">
    <property type="protein sequence ID" value="SFZ78558.1"/>
    <property type="molecule type" value="Genomic_DNA"/>
</dbReference>
<comment type="caution">
    <text evidence="2">Lacks conserved residue(s) required for the propagation of feature annotation.</text>
</comment>
<dbReference type="InterPro" id="IPR012340">
    <property type="entry name" value="NA-bd_OB-fold"/>
</dbReference>
<comment type="caution">
    <text evidence="6">The sequence shown here is derived from an EMBL/GenBank/DDBJ whole genome shotgun (WGS) entry which is preliminary data.</text>
</comment>
<feature type="compositionally biased region" description="Low complexity" evidence="4">
    <location>
        <begin position="124"/>
        <end position="134"/>
    </location>
</feature>
<accession>A0ABY1H4T3</accession>
<comment type="function">
    <text evidence="2">Plays an important role in DNA replication, recombination and repair. Binds to ssDNA and to an array of partner proteins to recruit them to their sites of action during DNA metabolism.</text>
</comment>
<dbReference type="InterPro" id="IPR000424">
    <property type="entry name" value="Primosome_PriB/ssb"/>
</dbReference>
<keyword evidence="7" id="KW-1185">Reference proteome</keyword>
<comment type="subunit">
    <text evidence="2">Homotetramer.</text>
</comment>
<protein>
    <recommendedName>
        <fullName evidence="2 3">Single-stranded DNA-binding protein</fullName>
        <shortName evidence="2">SSB</shortName>
    </recommendedName>
</protein>
<dbReference type="SUPFAM" id="SSF50249">
    <property type="entry name" value="Nucleic acid-binding proteins"/>
    <property type="match status" value="1"/>
</dbReference>
<reference evidence="6 7" key="1">
    <citation type="submission" date="2016-11" db="EMBL/GenBank/DDBJ databases">
        <authorList>
            <person name="Varghese N."/>
            <person name="Submissions S."/>
        </authorList>
    </citation>
    <scope>NUCLEOTIDE SEQUENCE [LARGE SCALE GENOMIC DNA]</scope>
    <source>
        <strain evidence="6 7">NFIX07</strain>
    </source>
</reference>
<dbReference type="RefSeq" id="WP_038978321.1">
    <property type="nucleotide sequence ID" value="NZ_FPKT01000007.1"/>
</dbReference>
<dbReference type="PIRSF" id="PIRSF002070">
    <property type="entry name" value="SSB"/>
    <property type="match status" value="1"/>
</dbReference>